<accession>A0A3A1UT60</accession>
<dbReference type="Gene3D" id="3.40.630.30">
    <property type="match status" value="1"/>
</dbReference>
<gene>
    <name evidence="2" type="ORF">D3P08_16080</name>
</gene>
<dbReference type="InterPro" id="IPR000182">
    <property type="entry name" value="GNAT_dom"/>
</dbReference>
<protein>
    <submittedName>
        <fullName evidence="2">GNAT family N-acetyltransferase</fullName>
    </submittedName>
</protein>
<keyword evidence="2" id="KW-0808">Transferase</keyword>
<evidence type="ECO:0000313" key="3">
    <source>
        <dbReference type="Proteomes" id="UP000266482"/>
    </source>
</evidence>
<comment type="caution">
    <text evidence="2">The sequence shown here is derived from an EMBL/GenBank/DDBJ whole genome shotgun (WGS) entry which is preliminary data.</text>
</comment>
<dbReference type="RefSeq" id="WP_119600728.1">
    <property type="nucleotide sequence ID" value="NZ_QXQA01000010.1"/>
</dbReference>
<dbReference type="CDD" id="cd04301">
    <property type="entry name" value="NAT_SF"/>
    <property type="match status" value="1"/>
</dbReference>
<reference evidence="2 3" key="1">
    <citation type="submission" date="2018-09" db="EMBL/GenBank/DDBJ databases">
        <title>Paenibacillus aracenensis nov. sp. isolated from a cave in southern Spain.</title>
        <authorList>
            <person name="Jurado V."/>
            <person name="Gutierrez-Patricio S."/>
            <person name="Gonzalez-Pimentel J.L."/>
            <person name="Miller A.Z."/>
            <person name="Laiz L."/>
            <person name="Saiz-Jimenez C."/>
        </authorList>
    </citation>
    <scope>NUCLEOTIDE SEQUENCE [LARGE SCALE GENOMIC DNA]</scope>
    <source>
        <strain evidence="2 3">DSM 22867</strain>
    </source>
</reference>
<dbReference type="InterPro" id="IPR016181">
    <property type="entry name" value="Acyl_CoA_acyltransferase"/>
</dbReference>
<dbReference type="EMBL" id="QXQA01000010">
    <property type="protein sequence ID" value="RIX51435.1"/>
    <property type="molecule type" value="Genomic_DNA"/>
</dbReference>
<dbReference type="PROSITE" id="PS51186">
    <property type="entry name" value="GNAT"/>
    <property type="match status" value="1"/>
</dbReference>
<organism evidence="2 3">
    <name type="scientific">Paenibacillus nanensis</name>
    <dbReference type="NCBI Taxonomy" id="393251"/>
    <lineage>
        <taxon>Bacteria</taxon>
        <taxon>Bacillati</taxon>
        <taxon>Bacillota</taxon>
        <taxon>Bacilli</taxon>
        <taxon>Bacillales</taxon>
        <taxon>Paenibacillaceae</taxon>
        <taxon>Paenibacillus</taxon>
    </lineage>
</organism>
<evidence type="ECO:0000313" key="2">
    <source>
        <dbReference type="EMBL" id="RIX51435.1"/>
    </source>
</evidence>
<dbReference type="SUPFAM" id="SSF55729">
    <property type="entry name" value="Acyl-CoA N-acyltransferases (Nat)"/>
    <property type="match status" value="1"/>
</dbReference>
<dbReference type="AlphaFoldDB" id="A0A3A1UT60"/>
<sequence length="170" mass="19201">MIRKCSEQDVNEMWKIINDGAQAYKGIIPEDQYHDPYMSMDELLHEIESGVMFWGVEHDGELVGVMGLQDKGDVALIRHAYVRTVKRKGGIGTQLLRHIAALTEKPILIGTWEDAGWAISFYTKNGYTLVPQEKKKGLLQRYWQVSDRQIETSVVLASPGYNDTGAVNFA</sequence>
<dbReference type="GO" id="GO:0016747">
    <property type="term" value="F:acyltransferase activity, transferring groups other than amino-acyl groups"/>
    <property type="evidence" value="ECO:0007669"/>
    <property type="project" value="InterPro"/>
</dbReference>
<proteinExistence type="predicted"/>
<name>A0A3A1UT60_9BACL</name>
<feature type="domain" description="N-acetyltransferase" evidence="1">
    <location>
        <begin position="1"/>
        <end position="144"/>
    </location>
</feature>
<evidence type="ECO:0000259" key="1">
    <source>
        <dbReference type="PROSITE" id="PS51186"/>
    </source>
</evidence>
<dbReference type="Pfam" id="PF13508">
    <property type="entry name" value="Acetyltransf_7"/>
    <property type="match status" value="1"/>
</dbReference>
<keyword evidence="3" id="KW-1185">Reference proteome</keyword>
<dbReference type="Proteomes" id="UP000266482">
    <property type="component" value="Unassembled WGS sequence"/>
</dbReference>
<dbReference type="OrthoDB" id="9789605at2"/>